<evidence type="ECO:0000313" key="1">
    <source>
        <dbReference type="EMBL" id="NDW21226.1"/>
    </source>
</evidence>
<sequence length="229" mass="26168">MLYGIVFTSSFFHKSAQAIEAGQYYYFISEKCAPRGPQSPEERGAVTPDLMLFEVVPAGISDYFVRMNTDALIHYTEIGQRYLSDLEEEQVYTAGEESSEGKKVIHHDFMLQREAIDLKTLIATLNGFSQQQTEKGYYFRTILALPNENARFKAVTRVRLTESEAANRMLLTDYSTSYYLLDNAGKAESTPFISVDHYAAMRENIHEFNSPYHAFTKERVCGEKWESGI</sequence>
<dbReference type="AlphaFoldDB" id="A0A6L9MSX2"/>
<dbReference type="Proteomes" id="UP000478837">
    <property type="component" value="Unassembled WGS sequence"/>
</dbReference>
<evidence type="ECO:0000313" key="2">
    <source>
        <dbReference type="Proteomes" id="UP000478837"/>
    </source>
</evidence>
<reference evidence="1 2" key="1">
    <citation type="submission" date="2020-01" db="EMBL/GenBank/DDBJ databases">
        <title>Genomes of bacteria type strains.</title>
        <authorList>
            <person name="Chen J."/>
            <person name="Zhu S."/>
            <person name="Yang J."/>
        </authorList>
    </citation>
    <scope>NUCLEOTIDE SEQUENCE [LARGE SCALE GENOMIC DNA]</scope>
    <source>
        <strain evidence="1 2">LMG 22958</strain>
    </source>
</reference>
<name>A0A6L9MSX2_9ALTE</name>
<protein>
    <submittedName>
        <fullName evidence="1">Uncharacterized protein</fullName>
    </submittedName>
</protein>
<keyword evidence="2" id="KW-1185">Reference proteome</keyword>
<comment type="caution">
    <text evidence="1">The sequence shown here is derived from an EMBL/GenBank/DDBJ whole genome shotgun (WGS) entry which is preliminary data.</text>
</comment>
<accession>A0A6L9MSX2</accession>
<dbReference type="EMBL" id="JAAAWP010000003">
    <property type="protein sequence ID" value="NDW21226.1"/>
    <property type="molecule type" value="Genomic_DNA"/>
</dbReference>
<gene>
    <name evidence="1" type="ORF">GTW09_06820</name>
</gene>
<proteinExistence type="predicted"/>
<organism evidence="1 2">
    <name type="scientific">Alteromonas hispanica</name>
    <dbReference type="NCBI Taxonomy" id="315421"/>
    <lineage>
        <taxon>Bacteria</taxon>
        <taxon>Pseudomonadati</taxon>
        <taxon>Pseudomonadota</taxon>
        <taxon>Gammaproteobacteria</taxon>
        <taxon>Alteromonadales</taxon>
        <taxon>Alteromonadaceae</taxon>
        <taxon>Alteromonas/Salinimonas group</taxon>
        <taxon>Alteromonas</taxon>
    </lineage>
</organism>